<dbReference type="PRINTS" id="PR00039">
    <property type="entry name" value="HTHLYSR"/>
</dbReference>
<feature type="domain" description="HTH lysR-type" evidence="5">
    <location>
        <begin position="6"/>
        <end position="63"/>
    </location>
</feature>
<gene>
    <name evidence="6" type="ORF">WAE96_19215</name>
</gene>
<keyword evidence="7" id="KW-1185">Reference proteome</keyword>
<proteinExistence type="inferred from homology"/>
<dbReference type="Pfam" id="PF03466">
    <property type="entry name" value="LysR_substrate"/>
    <property type="match status" value="1"/>
</dbReference>
<dbReference type="Proteomes" id="UP001382455">
    <property type="component" value="Unassembled WGS sequence"/>
</dbReference>
<dbReference type="PANTHER" id="PTHR30537">
    <property type="entry name" value="HTH-TYPE TRANSCRIPTIONAL REGULATOR"/>
    <property type="match status" value="1"/>
</dbReference>
<evidence type="ECO:0000313" key="6">
    <source>
        <dbReference type="EMBL" id="MEI4551814.1"/>
    </source>
</evidence>
<dbReference type="SUPFAM" id="SSF46785">
    <property type="entry name" value="Winged helix' DNA-binding domain"/>
    <property type="match status" value="1"/>
</dbReference>
<evidence type="ECO:0000313" key="7">
    <source>
        <dbReference type="Proteomes" id="UP001382455"/>
    </source>
</evidence>
<dbReference type="Pfam" id="PF00126">
    <property type="entry name" value="HTH_1"/>
    <property type="match status" value="1"/>
</dbReference>
<organism evidence="6 7">
    <name type="scientific">Pseudoalteromonas spongiae</name>
    <dbReference type="NCBI Taxonomy" id="298657"/>
    <lineage>
        <taxon>Bacteria</taxon>
        <taxon>Pseudomonadati</taxon>
        <taxon>Pseudomonadota</taxon>
        <taxon>Gammaproteobacteria</taxon>
        <taxon>Alteromonadales</taxon>
        <taxon>Pseudoalteromonadaceae</taxon>
        <taxon>Pseudoalteromonas</taxon>
    </lineage>
</organism>
<keyword evidence="3" id="KW-0238">DNA-binding</keyword>
<dbReference type="SUPFAM" id="SSF53850">
    <property type="entry name" value="Periplasmic binding protein-like II"/>
    <property type="match status" value="1"/>
</dbReference>
<dbReference type="InterPro" id="IPR005119">
    <property type="entry name" value="LysR_subst-bd"/>
</dbReference>
<dbReference type="InterPro" id="IPR000847">
    <property type="entry name" value="LysR_HTH_N"/>
</dbReference>
<comment type="caution">
    <text evidence="6">The sequence shown here is derived from an EMBL/GenBank/DDBJ whole genome shotgun (WGS) entry which is preliminary data.</text>
</comment>
<evidence type="ECO:0000256" key="3">
    <source>
        <dbReference type="ARBA" id="ARBA00023125"/>
    </source>
</evidence>
<keyword evidence="4" id="KW-0804">Transcription</keyword>
<dbReference type="EMBL" id="JBAWKS010000002">
    <property type="protein sequence ID" value="MEI4551814.1"/>
    <property type="molecule type" value="Genomic_DNA"/>
</dbReference>
<dbReference type="PANTHER" id="PTHR30537:SF32">
    <property type="entry name" value="HTH-TYPE TRANSCRIPTIONAL REGULATOR DSDC"/>
    <property type="match status" value="1"/>
</dbReference>
<reference evidence="6 7" key="1">
    <citation type="submission" date="2023-12" db="EMBL/GenBank/DDBJ databases">
        <title>Friends and Foes: Symbiotic and Algicidal bacterial influence on Karenia brevis blooms.</title>
        <authorList>
            <person name="Fei C."/>
            <person name="Mohamed A.R."/>
            <person name="Booker A."/>
            <person name="Arshad M."/>
            <person name="Klass S."/>
            <person name="Ahn S."/>
            <person name="Gilbert P.M."/>
            <person name="Heil C.A."/>
            <person name="Martinez J.M."/>
            <person name="Amin S.A."/>
        </authorList>
    </citation>
    <scope>NUCLEOTIDE SEQUENCE [LARGE SCALE GENOMIC DNA]</scope>
    <source>
        <strain evidence="6 7">CE15</strain>
    </source>
</reference>
<evidence type="ECO:0000259" key="5">
    <source>
        <dbReference type="PROSITE" id="PS50931"/>
    </source>
</evidence>
<evidence type="ECO:0000256" key="4">
    <source>
        <dbReference type="ARBA" id="ARBA00023163"/>
    </source>
</evidence>
<evidence type="ECO:0000256" key="2">
    <source>
        <dbReference type="ARBA" id="ARBA00023015"/>
    </source>
</evidence>
<keyword evidence="2" id="KW-0805">Transcription regulation</keyword>
<dbReference type="Gene3D" id="3.40.190.10">
    <property type="entry name" value="Periplasmic binding protein-like II"/>
    <property type="match status" value="2"/>
</dbReference>
<dbReference type="InterPro" id="IPR058163">
    <property type="entry name" value="LysR-type_TF_proteobact-type"/>
</dbReference>
<dbReference type="Gene3D" id="1.10.10.10">
    <property type="entry name" value="Winged helix-like DNA-binding domain superfamily/Winged helix DNA-binding domain"/>
    <property type="match status" value="1"/>
</dbReference>
<dbReference type="PROSITE" id="PS50931">
    <property type="entry name" value="HTH_LYSR"/>
    <property type="match status" value="1"/>
</dbReference>
<protein>
    <submittedName>
        <fullName evidence="6">LysR substrate-binding domain-containing protein</fullName>
    </submittedName>
</protein>
<dbReference type="InterPro" id="IPR036388">
    <property type="entry name" value="WH-like_DNA-bd_sf"/>
</dbReference>
<dbReference type="RefSeq" id="WP_336436724.1">
    <property type="nucleotide sequence ID" value="NZ_JBAWKS010000002.1"/>
</dbReference>
<name>A0ABU8EXV6_9GAMM</name>
<sequence>MFKNLPNLKLLRTFEAAARHQSYGLAAQELCISQAAVSQQMRMLEQAIGITLFNRQNKNMVLTKHGKSFYTATFNALNTVQTALNTLRENDLFGSLTITSTVAFTNLWLMPRLSKFANLYPNIQINVVPSPNFEDLANSDIDLAIRFGQTVEQHTPKNYQCEQFGEDKVLPVCAVSLQQQYRFSKANDLLSTWLVSLDKPNPYDWASWFESQSNLDYQTHNKWTYVPSTDMAINAVLNGHGFTLAAEYLCKELIAQNKLCVPINIAHPNTVKRYFVYPTALKSNQRLAAFTAWLKSEMSSTGNNNPAVT</sequence>
<evidence type="ECO:0000256" key="1">
    <source>
        <dbReference type="ARBA" id="ARBA00009437"/>
    </source>
</evidence>
<accession>A0ABU8EXV6</accession>
<dbReference type="InterPro" id="IPR036390">
    <property type="entry name" value="WH_DNA-bd_sf"/>
</dbReference>
<comment type="similarity">
    <text evidence="1">Belongs to the LysR transcriptional regulatory family.</text>
</comment>